<evidence type="ECO:0000313" key="3">
    <source>
        <dbReference type="EMBL" id="KFD70509.1"/>
    </source>
</evidence>
<evidence type="ECO:0000259" key="1">
    <source>
        <dbReference type="Pfam" id="PF17906"/>
    </source>
</evidence>
<dbReference type="EMBL" id="KL363185">
    <property type="protein sequence ID" value="KFD58244.1"/>
    <property type="molecule type" value="Genomic_DNA"/>
</dbReference>
<evidence type="ECO:0000313" key="2">
    <source>
        <dbReference type="EMBL" id="KFD58244.1"/>
    </source>
</evidence>
<dbReference type="AlphaFoldDB" id="A0A085MLZ8"/>
<feature type="domain" description="Mos1 transposase HTH" evidence="1">
    <location>
        <begin position="9"/>
        <end position="53"/>
    </location>
</feature>
<name>A0A085MLZ8_9BILA</name>
<dbReference type="PANTHER" id="PTHR46060">
    <property type="entry name" value="MARINER MOS1 TRANSPOSASE-LIKE PROTEIN"/>
    <property type="match status" value="1"/>
</dbReference>
<reference evidence="2 4" key="1">
    <citation type="journal article" date="2014" name="Nat. Genet.">
        <title>Genome and transcriptome of the porcine whipworm Trichuris suis.</title>
        <authorList>
            <person name="Jex A.R."/>
            <person name="Nejsum P."/>
            <person name="Schwarz E.M."/>
            <person name="Hu L."/>
            <person name="Young N.D."/>
            <person name="Hall R.S."/>
            <person name="Korhonen P.K."/>
            <person name="Liao S."/>
            <person name="Thamsborg S."/>
            <person name="Xia J."/>
            <person name="Xu P."/>
            <person name="Wang S."/>
            <person name="Scheerlinck J.P."/>
            <person name="Hofmann A."/>
            <person name="Sternberg P.W."/>
            <person name="Wang J."/>
            <person name="Gasser R.B."/>
        </authorList>
    </citation>
    <scope>NUCLEOTIDE SEQUENCE [LARGE SCALE GENOMIC DNA]</scope>
    <source>
        <strain evidence="3">DCEP-RM93F</strain>
        <strain evidence="2">DCEP-RM93M</strain>
    </source>
</reference>
<dbReference type="PANTHER" id="PTHR46060:SF1">
    <property type="entry name" value="MARINER MOS1 TRANSPOSASE-LIKE PROTEIN"/>
    <property type="match status" value="1"/>
</dbReference>
<dbReference type="EMBL" id="KL367487">
    <property type="protein sequence ID" value="KFD70509.1"/>
    <property type="molecule type" value="Genomic_DNA"/>
</dbReference>
<sequence length="211" mass="24628">MAETRFKQRPVIELLFREGTEAKEIYRRLQNIYMDEGLSYSQVKFWIAEFRRGRKSISDEERSGRPAEAASEENIVSVEKMVLQNRRVSIEEIMRQAKLSYGTVERILADHLEMAKVMAHWVPKTLSLFEKELRVGYSQEILRFFQESEGSFLLRIVTGDELRIRHYDPESHEQSRTWKHKESPACQVSYGTPGREGLGLCFLGYGRNSSD</sequence>
<dbReference type="Proteomes" id="UP000030764">
    <property type="component" value="Unassembled WGS sequence"/>
</dbReference>
<evidence type="ECO:0000313" key="4">
    <source>
        <dbReference type="Proteomes" id="UP000030764"/>
    </source>
</evidence>
<dbReference type="Gene3D" id="3.30.420.10">
    <property type="entry name" value="Ribonuclease H-like superfamily/Ribonuclease H"/>
    <property type="match status" value="1"/>
</dbReference>
<proteinExistence type="predicted"/>
<accession>A0A085MLZ8</accession>
<gene>
    <name evidence="2" type="ORF">M513_01007</name>
    <name evidence="3" type="ORF">M514_01007</name>
</gene>
<dbReference type="Pfam" id="PF17906">
    <property type="entry name" value="HTH_48"/>
    <property type="match status" value="1"/>
</dbReference>
<dbReference type="InterPro" id="IPR041426">
    <property type="entry name" value="Mos1_HTH"/>
</dbReference>
<dbReference type="GO" id="GO:0003676">
    <property type="term" value="F:nucleic acid binding"/>
    <property type="evidence" value="ECO:0007669"/>
    <property type="project" value="InterPro"/>
</dbReference>
<dbReference type="Proteomes" id="UP000030758">
    <property type="component" value="Unassembled WGS sequence"/>
</dbReference>
<dbReference type="InterPro" id="IPR036397">
    <property type="entry name" value="RNaseH_sf"/>
</dbReference>
<dbReference type="InterPro" id="IPR052709">
    <property type="entry name" value="Transposase-MT_Hybrid"/>
</dbReference>
<keyword evidence="4" id="KW-1185">Reference proteome</keyword>
<organism evidence="2 4">
    <name type="scientific">Trichuris suis</name>
    <name type="common">pig whipworm</name>
    <dbReference type="NCBI Taxonomy" id="68888"/>
    <lineage>
        <taxon>Eukaryota</taxon>
        <taxon>Metazoa</taxon>
        <taxon>Ecdysozoa</taxon>
        <taxon>Nematoda</taxon>
        <taxon>Enoplea</taxon>
        <taxon>Dorylaimia</taxon>
        <taxon>Trichinellida</taxon>
        <taxon>Trichuridae</taxon>
        <taxon>Trichuris</taxon>
    </lineage>
</organism>
<protein>
    <recommendedName>
        <fullName evidence="1">Mos1 transposase HTH domain-containing protein</fullName>
    </recommendedName>
</protein>